<dbReference type="GO" id="GO:0019646">
    <property type="term" value="P:aerobic electron transport chain"/>
    <property type="evidence" value="ECO:0007669"/>
    <property type="project" value="TreeGrafter"/>
</dbReference>
<reference evidence="16 17" key="1">
    <citation type="submission" date="2016-03" db="EMBL/GenBank/DDBJ databases">
        <authorList>
            <person name="Ploux O."/>
        </authorList>
    </citation>
    <scope>NUCLEOTIDE SEQUENCE [LARGE SCALE GENOMIC DNA]</scope>
    <source>
        <strain evidence="16 17">R-45378</strain>
    </source>
</reference>
<dbReference type="InterPro" id="IPR036188">
    <property type="entry name" value="FAD/NAD-bd_sf"/>
</dbReference>
<comment type="cofactor">
    <cofactor evidence="1">
        <name>FAD</name>
        <dbReference type="ChEBI" id="CHEBI:57692"/>
    </cofactor>
</comment>
<dbReference type="Gene3D" id="3.50.50.100">
    <property type="match status" value="1"/>
</dbReference>
<dbReference type="PANTHER" id="PTHR42913">
    <property type="entry name" value="APOPTOSIS-INDUCING FACTOR 1"/>
    <property type="match status" value="1"/>
</dbReference>
<evidence type="ECO:0000256" key="11">
    <source>
        <dbReference type="ARBA" id="ARBA00060891"/>
    </source>
</evidence>
<evidence type="ECO:0000256" key="10">
    <source>
        <dbReference type="ARBA" id="ARBA00054727"/>
    </source>
</evidence>
<keyword evidence="5" id="KW-0547">Nucleotide-binding</keyword>
<evidence type="ECO:0000256" key="7">
    <source>
        <dbReference type="ARBA" id="ARBA00023002"/>
    </source>
</evidence>
<evidence type="ECO:0000256" key="13">
    <source>
        <dbReference type="ARBA" id="ARBA00071264"/>
    </source>
</evidence>
<proteinExistence type="inferred from homology"/>
<evidence type="ECO:0000259" key="15">
    <source>
        <dbReference type="Pfam" id="PF07992"/>
    </source>
</evidence>
<comment type="catalytic activity">
    <reaction evidence="9">
        <text>n a quinone + n hydrogen sulfide + n H(+) = polysulfur(n-2) + n a quinol</text>
        <dbReference type="Rhea" id="RHEA:30239"/>
        <dbReference type="Rhea" id="RHEA-COMP:19475"/>
        <dbReference type="ChEBI" id="CHEBI:15378"/>
        <dbReference type="ChEBI" id="CHEBI:17909"/>
        <dbReference type="ChEBI" id="CHEBI:24646"/>
        <dbReference type="ChEBI" id="CHEBI:29919"/>
        <dbReference type="ChEBI" id="CHEBI:132124"/>
        <dbReference type="EC" id="1.8.5.4"/>
    </reaction>
</comment>
<evidence type="ECO:0000256" key="4">
    <source>
        <dbReference type="ARBA" id="ARBA00022719"/>
    </source>
</evidence>
<evidence type="ECO:0000256" key="8">
    <source>
        <dbReference type="ARBA" id="ARBA00023136"/>
    </source>
</evidence>
<comment type="subcellular location">
    <subcellularLocation>
        <location evidence="2">Membrane</location>
        <topology evidence="2">Peripheral membrane protein</topology>
    </subcellularLocation>
</comment>
<organism evidence="16 17">
    <name type="scientific">Methylomonas koyamae</name>
    <dbReference type="NCBI Taxonomy" id="702114"/>
    <lineage>
        <taxon>Bacteria</taxon>
        <taxon>Pseudomonadati</taxon>
        <taxon>Pseudomonadota</taxon>
        <taxon>Gammaproteobacteria</taxon>
        <taxon>Methylococcales</taxon>
        <taxon>Methylococcaceae</taxon>
        <taxon>Methylomonas</taxon>
    </lineage>
</organism>
<keyword evidence="8" id="KW-0472">Membrane</keyword>
<evidence type="ECO:0000256" key="3">
    <source>
        <dbReference type="ARBA" id="ARBA00022630"/>
    </source>
</evidence>
<name>A0A177NQD8_9GAMM</name>
<evidence type="ECO:0000256" key="2">
    <source>
        <dbReference type="ARBA" id="ARBA00004170"/>
    </source>
</evidence>
<sequence length="425" mass="46621">MARIVVLGAGIGGVPMAYEMKETVGKEHEVVVISDSPTFHFVPSNPWVPPKWRKPEDLKIELAPVMAKKGITFIQKAATKVDPANNKVDLADGSAVEYDYLVIATGPRLAFDEVPGLGPHGGHTSSVCHVDHAALAAEDWDRFMADPGPIVIGAVQGASCFGPAYEYMMIIETELRKRKIRDKVPMTFVTSEPYIGHLGLGGVGDTKGLLESALRDKTIKWITNAKVDKIEAGMMYITEVDDDGNEKKKHELPFKHSMMLPAFTGVDAVRNSGAEGLTNPRGFVIVDEHQRNPTYKNIYSVGVCVALPPVEKTPVPVGTPKTGYMIESMVTATAHNIRDELAGKQPSDKPSLSALCLADLGDTGVAFLAVPQIPPRNTTWSQHGKWVHLAKIAFEKYFMRKVRKGISEPFYERMMLKFMGVVRLK</sequence>
<comment type="caution">
    <text evidence="16">The sequence shown here is derived from an EMBL/GenBank/DDBJ whole genome shotgun (WGS) entry which is preliminary data.</text>
</comment>
<dbReference type="RefSeq" id="WP_064039155.1">
    <property type="nucleotide sequence ID" value="NZ_AP019777.1"/>
</dbReference>
<dbReference type="OrthoDB" id="9802771at2"/>
<evidence type="ECO:0000313" key="16">
    <source>
        <dbReference type="EMBL" id="OAI20287.1"/>
    </source>
</evidence>
<dbReference type="EMBL" id="LUUJ01000033">
    <property type="protein sequence ID" value="OAI20287.1"/>
    <property type="molecule type" value="Genomic_DNA"/>
</dbReference>
<dbReference type="Pfam" id="PF07992">
    <property type="entry name" value="Pyr_redox_2"/>
    <property type="match status" value="1"/>
</dbReference>
<evidence type="ECO:0000256" key="9">
    <source>
        <dbReference type="ARBA" id="ARBA00050821"/>
    </source>
</evidence>
<dbReference type="Proteomes" id="UP000077857">
    <property type="component" value="Unassembled WGS sequence"/>
</dbReference>
<dbReference type="GO" id="GO:0070224">
    <property type="term" value="F:sulfide:quinone oxidoreductase activity"/>
    <property type="evidence" value="ECO:0007669"/>
    <property type="project" value="UniProtKB-EC"/>
</dbReference>
<protein>
    <recommendedName>
        <fullName evidence="13">Sulfide-quinone reductase</fullName>
        <ecNumber evidence="12">1.8.5.4</ecNumber>
    </recommendedName>
    <alternativeName>
        <fullName evidence="14">Sulfide:quinone oxidoreductase</fullName>
    </alternativeName>
</protein>
<comment type="similarity">
    <text evidence="11">Belongs to the SQRD family.</text>
</comment>
<keyword evidence="3" id="KW-0285">Flavoprotein</keyword>
<keyword evidence="6" id="KW-0274">FAD</keyword>
<dbReference type="InterPro" id="IPR051169">
    <property type="entry name" value="NADH-Q_oxidoreductase"/>
</dbReference>
<dbReference type="FunFam" id="3.50.50.100:FF:000017">
    <property type="entry name" value="Sulfide-quinone reductase"/>
    <property type="match status" value="1"/>
</dbReference>
<dbReference type="GO" id="GO:0016020">
    <property type="term" value="C:membrane"/>
    <property type="evidence" value="ECO:0007669"/>
    <property type="project" value="UniProtKB-SubCell"/>
</dbReference>
<evidence type="ECO:0000256" key="6">
    <source>
        <dbReference type="ARBA" id="ARBA00022827"/>
    </source>
</evidence>
<evidence type="ECO:0000256" key="5">
    <source>
        <dbReference type="ARBA" id="ARBA00022741"/>
    </source>
</evidence>
<dbReference type="InterPro" id="IPR023753">
    <property type="entry name" value="FAD/NAD-binding_dom"/>
</dbReference>
<evidence type="ECO:0000256" key="1">
    <source>
        <dbReference type="ARBA" id="ARBA00001974"/>
    </source>
</evidence>
<evidence type="ECO:0000313" key="17">
    <source>
        <dbReference type="Proteomes" id="UP000077857"/>
    </source>
</evidence>
<dbReference type="PANTHER" id="PTHR42913:SF6">
    <property type="entry name" value="SULFIDE-QUINONE REDUCTASE"/>
    <property type="match status" value="1"/>
</dbReference>
<dbReference type="GO" id="GO:0000166">
    <property type="term" value="F:nucleotide binding"/>
    <property type="evidence" value="ECO:0007669"/>
    <property type="project" value="UniProtKB-KW"/>
</dbReference>
<keyword evidence="4" id="KW-0874">Quinone</keyword>
<evidence type="ECO:0000256" key="14">
    <source>
        <dbReference type="ARBA" id="ARBA00081101"/>
    </source>
</evidence>
<dbReference type="GO" id="GO:0048038">
    <property type="term" value="F:quinone binding"/>
    <property type="evidence" value="ECO:0007669"/>
    <property type="project" value="UniProtKB-KW"/>
</dbReference>
<feature type="domain" description="FAD/NAD(P)-binding" evidence="15">
    <location>
        <begin position="3"/>
        <end position="134"/>
    </location>
</feature>
<dbReference type="GO" id="GO:0003955">
    <property type="term" value="F:NAD(P)H dehydrogenase (quinone) activity"/>
    <property type="evidence" value="ECO:0007669"/>
    <property type="project" value="TreeGrafter"/>
</dbReference>
<dbReference type="SUPFAM" id="SSF51905">
    <property type="entry name" value="FAD/NAD(P)-binding domain"/>
    <property type="match status" value="1"/>
</dbReference>
<dbReference type="EC" id="1.8.5.4" evidence="12"/>
<dbReference type="AlphaFoldDB" id="A0A177NQD8"/>
<accession>A0A177NQD8</accession>
<evidence type="ECO:0000256" key="12">
    <source>
        <dbReference type="ARBA" id="ARBA00066453"/>
    </source>
</evidence>
<keyword evidence="7" id="KW-0560">Oxidoreductase</keyword>
<gene>
    <name evidence="16" type="ORF">A1507_05100</name>
</gene>
<comment type="function">
    <text evidence="10">Catalyzes the oxidation of hydrogen sulfide, with the help of a quinone. Consecutive reaction cycles lead to the accumulation of a polysulfide product on the active site Cys residues; these products are released when they exceed a critical length, typically as cyclooctasulfur.</text>
</comment>